<evidence type="ECO:0000256" key="1">
    <source>
        <dbReference type="ARBA" id="ARBA00001933"/>
    </source>
</evidence>
<dbReference type="GO" id="GO:0031071">
    <property type="term" value="F:cysteine desulfurase activity"/>
    <property type="evidence" value="ECO:0007669"/>
    <property type="project" value="UniProtKB-EC"/>
</dbReference>
<dbReference type="AlphaFoldDB" id="A0A4R7I297"/>
<dbReference type="EMBL" id="SOAU01000001">
    <property type="protein sequence ID" value="TDT17330.1"/>
    <property type="molecule type" value="Genomic_DNA"/>
</dbReference>
<dbReference type="PANTHER" id="PTHR43586">
    <property type="entry name" value="CYSTEINE DESULFURASE"/>
    <property type="match status" value="1"/>
</dbReference>
<comment type="catalytic activity">
    <reaction evidence="6">
        <text>(sulfur carrier)-H + L-cysteine = (sulfur carrier)-SH + L-alanine</text>
        <dbReference type="Rhea" id="RHEA:43892"/>
        <dbReference type="Rhea" id="RHEA-COMP:14737"/>
        <dbReference type="Rhea" id="RHEA-COMP:14739"/>
        <dbReference type="ChEBI" id="CHEBI:29917"/>
        <dbReference type="ChEBI" id="CHEBI:35235"/>
        <dbReference type="ChEBI" id="CHEBI:57972"/>
        <dbReference type="ChEBI" id="CHEBI:64428"/>
        <dbReference type="EC" id="2.8.1.7"/>
    </reaction>
</comment>
<dbReference type="Gene3D" id="3.90.1150.10">
    <property type="entry name" value="Aspartate Aminotransferase, domain 1"/>
    <property type="match status" value="1"/>
</dbReference>
<dbReference type="InterPro" id="IPR015424">
    <property type="entry name" value="PyrdxlP-dep_Trfase"/>
</dbReference>
<proteinExistence type="inferred from homology"/>
<dbReference type="NCBIfam" id="TIGR01979">
    <property type="entry name" value="sufS"/>
    <property type="match status" value="1"/>
</dbReference>
<evidence type="ECO:0000256" key="2">
    <source>
        <dbReference type="ARBA" id="ARBA00010447"/>
    </source>
</evidence>
<dbReference type="CDD" id="cd06453">
    <property type="entry name" value="SufS_like"/>
    <property type="match status" value="1"/>
</dbReference>
<evidence type="ECO:0000256" key="6">
    <source>
        <dbReference type="ARBA" id="ARBA00050776"/>
    </source>
</evidence>
<accession>A0A4R7I297</accession>
<evidence type="ECO:0000256" key="4">
    <source>
        <dbReference type="ARBA" id="ARBA00022679"/>
    </source>
</evidence>
<dbReference type="PANTHER" id="PTHR43586:SF8">
    <property type="entry name" value="CYSTEINE DESULFURASE 1, CHLOROPLASTIC"/>
    <property type="match status" value="1"/>
</dbReference>
<evidence type="ECO:0000259" key="7">
    <source>
        <dbReference type="Pfam" id="PF00266"/>
    </source>
</evidence>
<comment type="similarity">
    <text evidence="2">Belongs to the class-V pyridoxal-phosphate-dependent aminotransferase family. Csd subfamily.</text>
</comment>
<evidence type="ECO:0000256" key="3">
    <source>
        <dbReference type="ARBA" id="ARBA00012239"/>
    </source>
</evidence>
<dbReference type="Proteomes" id="UP000294558">
    <property type="component" value="Unassembled WGS sequence"/>
</dbReference>
<evidence type="ECO:0000313" key="9">
    <source>
        <dbReference type="Proteomes" id="UP000294558"/>
    </source>
</evidence>
<evidence type="ECO:0000256" key="5">
    <source>
        <dbReference type="ARBA" id="ARBA00022898"/>
    </source>
</evidence>
<gene>
    <name evidence="8" type="ORF">BDK89_2938</name>
</gene>
<dbReference type="InterPro" id="IPR000192">
    <property type="entry name" value="Aminotrans_V_dom"/>
</dbReference>
<feature type="domain" description="Aminotransferase class V" evidence="7">
    <location>
        <begin position="33"/>
        <end position="405"/>
    </location>
</feature>
<dbReference type="GO" id="GO:0030170">
    <property type="term" value="F:pyridoxal phosphate binding"/>
    <property type="evidence" value="ECO:0007669"/>
    <property type="project" value="InterPro"/>
</dbReference>
<dbReference type="EC" id="2.8.1.7" evidence="3"/>
<dbReference type="GO" id="GO:0006534">
    <property type="term" value="P:cysteine metabolic process"/>
    <property type="evidence" value="ECO:0007669"/>
    <property type="project" value="InterPro"/>
</dbReference>
<dbReference type="InterPro" id="IPR015421">
    <property type="entry name" value="PyrdxlP-dep_Trfase_major"/>
</dbReference>
<dbReference type="RefSeq" id="WP_133869627.1">
    <property type="nucleotide sequence ID" value="NZ_SOAU01000001.1"/>
</dbReference>
<comment type="caution">
    <text evidence="8">The sequence shown here is derived from an EMBL/GenBank/DDBJ whole genome shotgun (WGS) entry which is preliminary data.</text>
</comment>
<comment type="cofactor">
    <cofactor evidence="1">
        <name>pyridoxal 5'-phosphate</name>
        <dbReference type="ChEBI" id="CHEBI:597326"/>
    </cofactor>
</comment>
<dbReference type="OrthoDB" id="9804366at2"/>
<dbReference type="SUPFAM" id="SSF53383">
    <property type="entry name" value="PLP-dependent transferases"/>
    <property type="match status" value="1"/>
</dbReference>
<evidence type="ECO:0000313" key="8">
    <source>
        <dbReference type="EMBL" id="TDT17330.1"/>
    </source>
</evidence>
<keyword evidence="5" id="KW-0663">Pyridoxal phosphate</keyword>
<dbReference type="Gene3D" id="3.40.640.10">
    <property type="entry name" value="Type I PLP-dependent aspartate aminotransferase-like (Major domain)"/>
    <property type="match status" value="1"/>
</dbReference>
<name>A0A4R7I297_9ACTN</name>
<organism evidence="8 9">
    <name type="scientific">Ilumatobacter fluminis</name>
    <dbReference type="NCBI Taxonomy" id="467091"/>
    <lineage>
        <taxon>Bacteria</taxon>
        <taxon>Bacillati</taxon>
        <taxon>Actinomycetota</taxon>
        <taxon>Acidimicrobiia</taxon>
        <taxon>Acidimicrobiales</taxon>
        <taxon>Ilumatobacteraceae</taxon>
        <taxon>Ilumatobacter</taxon>
    </lineage>
</organism>
<sequence length="418" mass="45172">MSTDTASNTTTDWSAVRADFPVLQREIDGAPIVYLDSGNTSQKPRQVIDAMDEFLRNEYAPINRSAYRLAAAATDRYEGGRSAVARLVNAPHADEVVFTKNATEALNLIASSWGGANLSAGDAVVLTHMEHHANIVPWQMLAERAGVEIRWVPLTDDGQLDLTDLDNLLDGAKAFSFTAMSNVLGTITPVAELCRRAHDAGALAIVDACQYVPHNVTDIQAWDADFVAFSSHKMCGPSGIGALWGRMELLDEMPPYIGGGNMIADVKLDGFTTAPVPAKFEAGTPPIVEAVGFGAAVEYLESIGMAEIRRHEMDLTRYALDTLTERYGDEITIHGPDNVEVRGGVLSFAFRGIHPHDVSQVLDERNVCVRAGHHCAKPLMRLLGANATARASLYLYNDRSDVDALADALDGATDIFGF</sequence>
<dbReference type="InterPro" id="IPR010970">
    <property type="entry name" value="Cys_dSase_SufS"/>
</dbReference>
<keyword evidence="9" id="KW-1185">Reference proteome</keyword>
<dbReference type="Pfam" id="PF00266">
    <property type="entry name" value="Aminotran_5"/>
    <property type="match status" value="1"/>
</dbReference>
<keyword evidence="4" id="KW-0808">Transferase</keyword>
<dbReference type="InterPro" id="IPR015422">
    <property type="entry name" value="PyrdxlP-dep_Trfase_small"/>
</dbReference>
<protein>
    <recommendedName>
        <fullName evidence="3">cysteine desulfurase</fullName>
        <ecNumber evidence="3">2.8.1.7</ecNumber>
    </recommendedName>
</protein>
<reference evidence="8 9" key="1">
    <citation type="submission" date="2019-03" db="EMBL/GenBank/DDBJ databases">
        <title>Sequencing the genomes of 1000 actinobacteria strains.</title>
        <authorList>
            <person name="Klenk H.-P."/>
        </authorList>
    </citation>
    <scope>NUCLEOTIDE SEQUENCE [LARGE SCALE GENOMIC DNA]</scope>
    <source>
        <strain evidence="8 9">DSM 18936</strain>
    </source>
</reference>